<evidence type="ECO:0000313" key="1">
    <source>
        <dbReference type="EMBL" id="SDT80763.1"/>
    </source>
</evidence>
<dbReference type="GO" id="GO:0003677">
    <property type="term" value="F:DNA binding"/>
    <property type="evidence" value="ECO:0007669"/>
    <property type="project" value="InterPro"/>
</dbReference>
<dbReference type="OrthoDB" id="4173694at2"/>
<dbReference type="EMBL" id="LT629758">
    <property type="protein sequence ID" value="SDT80763.1"/>
    <property type="molecule type" value="Genomic_DNA"/>
</dbReference>
<gene>
    <name evidence="1" type="ORF">SAMN04489716_9346</name>
</gene>
<dbReference type="STRING" id="113562.SAMN04489716_9346"/>
<dbReference type="RefSeq" id="WP_092555920.1">
    <property type="nucleotide sequence ID" value="NZ_BOMJ01000104.1"/>
</dbReference>
<dbReference type="InterPro" id="IPR016032">
    <property type="entry name" value="Sig_transdc_resp-reg_C-effctor"/>
</dbReference>
<proteinExistence type="predicted"/>
<organism evidence="1 2">
    <name type="scientific">Actinoplanes derwentensis</name>
    <dbReference type="NCBI Taxonomy" id="113562"/>
    <lineage>
        <taxon>Bacteria</taxon>
        <taxon>Bacillati</taxon>
        <taxon>Actinomycetota</taxon>
        <taxon>Actinomycetes</taxon>
        <taxon>Micromonosporales</taxon>
        <taxon>Micromonosporaceae</taxon>
        <taxon>Actinoplanes</taxon>
    </lineage>
</organism>
<dbReference type="Proteomes" id="UP000198688">
    <property type="component" value="Chromosome I"/>
</dbReference>
<name>A0A1H2DDE6_9ACTN</name>
<sequence length="204" mass="21784">MYVLSTTLEPVELDMLERACRAQRIPVSTSGDAALGDDLLAAFYRAGAAGESPIEPRQVRLHGAYTVLVDAEATARSTYTALRSGYSFVLPSPLSESRVSRLLDYLVATAAPQRSQVLTLSDANELTVGGRSVTLTDGQGVTLRLLGEQSGRIVTRQRLSAAGQDNALAVVTELRRVFQDIGAGAQILKVPHMGFRLVGSVRVA</sequence>
<dbReference type="Gene3D" id="1.10.10.10">
    <property type="entry name" value="Winged helix-like DNA-binding domain superfamily/Winged helix DNA-binding domain"/>
    <property type="match status" value="1"/>
</dbReference>
<dbReference type="AlphaFoldDB" id="A0A1H2DDE6"/>
<reference evidence="1 2" key="1">
    <citation type="submission" date="2016-10" db="EMBL/GenBank/DDBJ databases">
        <authorList>
            <person name="de Groot N.N."/>
        </authorList>
    </citation>
    <scope>NUCLEOTIDE SEQUENCE [LARGE SCALE GENOMIC DNA]</scope>
    <source>
        <strain evidence="1 2">DSM 43941</strain>
    </source>
</reference>
<dbReference type="SUPFAM" id="SSF46894">
    <property type="entry name" value="C-terminal effector domain of the bipartite response regulators"/>
    <property type="match status" value="1"/>
</dbReference>
<keyword evidence="2" id="KW-1185">Reference proteome</keyword>
<evidence type="ECO:0000313" key="2">
    <source>
        <dbReference type="Proteomes" id="UP000198688"/>
    </source>
</evidence>
<accession>A0A1H2DDE6</accession>
<protein>
    <submittedName>
        <fullName evidence="1">Uncharacterized protein</fullName>
    </submittedName>
</protein>
<dbReference type="InterPro" id="IPR036388">
    <property type="entry name" value="WH-like_DNA-bd_sf"/>
</dbReference>
<dbReference type="GO" id="GO:0006355">
    <property type="term" value="P:regulation of DNA-templated transcription"/>
    <property type="evidence" value="ECO:0007669"/>
    <property type="project" value="InterPro"/>
</dbReference>